<reference evidence="3 4" key="2">
    <citation type="submission" date="2020-08" db="EMBL/GenBank/DDBJ databases">
        <title>The Agave Microbiome: Exploring the role of microbial communities in plant adaptations to desert environments.</title>
        <authorList>
            <person name="Partida-Martinez L.P."/>
        </authorList>
    </citation>
    <scope>NUCLEOTIDE SEQUENCE [LARGE SCALE GENOMIC DNA]</scope>
    <source>
        <strain evidence="3 4">AS2.3</strain>
    </source>
</reference>
<dbReference type="RefSeq" id="WP_179508142.1">
    <property type="nucleotide sequence ID" value="NZ_JACCBY010000002.1"/>
</dbReference>
<dbReference type="AlphaFoldDB" id="A0A7Y9FM90"/>
<keyword evidence="2" id="KW-0732">Signal</keyword>
<proteinExistence type="predicted"/>
<dbReference type="EMBL" id="JACCBY010000002">
    <property type="protein sequence ID" value="NYD89607.1"/>
    <property type="molecule type" value="Genomic_DNA"/>
</dbReference>
<evidence type="ECO:0000313" key="3">
    <source>
        <dbReference type="EMBL" id="NYD89607.1"/>
    </source>
</evidence>
<protein>
    <recommendedName>
        <fullName evidence="5">Lipoprotein</fullName>
    </recommendedName>
</protein>
<feature type="signal peptide" evidence="2">
    <location>
        <begin position="1"/>
        <end position="20"/>
    </location>
</feature>
<evidence type="ECO:0008006" key="5">
    <source>
        <dbReference type="Google" id="ProtNLM"/>
    </source>
</evidence>
<organism evidence="3 4">
    <name type="scientific">Sphingomonas melonis</name>
    <dbReference type="NCBI Taxonomy" id="152682"/>
    <lineage>
        <taxon>Bacteria</taxon>
        <taxon>Pseudomonadati</taxon>
        <taxon>Pseudomonadota</taxon>
        <taxon>Alphaproteobacteria</taxon>
        <taxon>Sphingomonadales</taxon>
        <taxon>Sphingomonadaceae</taxon>
        <taxon>Sphingomonas</taxon>
    </lineage>
</organism>
<evidence type="ECO:0000256" key="2">
    <source>
        <dbReference type="SAM" id="SignalP"/>
    </source>
</evidence>
<evidence type="ECO:0000313" key="4">
    <source>
        <dbReference type="Proteomes" id="UP000517753"/>
    </source>
</evidence>
<feature type="region of interest" description="Disordered" evidence="1">
    <location>
        <begin position="18"/>
        <end position="38"/>
    </location>
</feature>
<sequence>MRLIIAAALIATALPVAAHAQDAAPPKEQKAADPAKKLCREQAETGSRFKTRICHTAAEWAQIDADNGNAAGAALRGGGSGTR</sequence>
<gene>
    <name evidence="3" type="ORF">HD841_001387</name>
</gene>
<name>A0A7Y9FM90_9SPHN</name>
<evidence type="ECO:0000256" key="1">
    <source>
        <dbReference type="SAM" id="MobiDB-lite"/>
    </source>
</evidence>
<dbReference type="Proteomes" id="UP000517753">
    <property type="component" value="Unassembled WGS sequence"/>
</dbReference>
<feature type="compositionally biased region" description="Basic and acidic residues" evidence="1">
    <location>
        <begin position="25"/>
        <end position="38"/>
    </location>
</feature>
<accession>A0A7Y9FM90</accession>
<comment type="caution">
    <text evidence="3">The sequence shown here is derived from an EMBL/GenBank/DDBJ whole genome shotgun (WGS) entry which is preliminary data.</text>
</comment>
<keyword evidence="4" id="KW-1185">Reference proteome</keyword>
<feature type="chain" id="PRO_5030515009" description="Lipoprotein" evidence="2">
    <location>
        <begin position="21"/>
        <end position="83"/>
    </location>
</feature>
<reference evidence="3 4" key="1">
    <citation type="submission" date="2020-07" db="EMBL/GenBank/DDBJ databases">
        <authorList>
            <person name="Partida-Martinez L."/>
            <person name="Huntemann M."/>
            <person name="Clum A."/>
            <person name="Wang J."/>
            <person name="Palaniappan K."/>
            <person name="Ritter S."/>
            <person name="Chen I.-M."/>
            <person name="Stamatis D."/>
            <person name="Reddy T."/>
            <person name="O'Malley R."/>
            <person name="Daum C."/>
            <person name="Shapiro N."/>
            <person name="Ivanova N."/>
            <person name="Kyrpides N."/>
            <person name="Woyke T."/>
        </authorList>
    </citation>
    <scope>NUCLEOTIDE SEQUENCE [LARGE SCALE GENOMIC DNA]</scope>
    <source>
        <strain evidence="3 4">AS2.3</strain>
    </source>
</reference>